<protein>
    <submittedName>
        <fullName evidence="1">Uncharacterized protein</fullName>
    </submittedName>
</protein>
<gene>
    <name evidence="1" type="ORF">UFOVP410_122</name>
</gene>
<dbReference type="EMBL" id="LR796388">
    <property type="protein sequence ID" value="CAB4141283.1"/>
    <property type="molecule type" value="Genomic_DNA"/>
</dbReference>
<accession>A0A6J5M7B5</accession>
<proteinExistence type="predicted"/>
<sequence length="100" mass="11608">MKLIKSTQSLLQIAEEFHREQNEYRLFPLGSTKNRYLVFDRDPKSAGAQMVGHIDKIPDQDPEKVVYWAYLLLPGKSVSQQRVGKFKSIEQAVKAMEKRK</sequence>
<name>A0A6J5M7B5_9CAUD</name>
<reference evidence="1" key="1">
    <citation type="submission" date="2020-04" db="EMBL/GenBank/DDBJ databases">
        <authorList>
            <person name="Chiriac C."/>
            <person name="Salcher M."/>
            <person name="Ghai R."/>
            <person name="Kavagutti S V."/>
        </authorList>
    </citation>
    <scope>NUCLEOTIDE SEQUENCE</scope>
</reference>
<evidence type="ECO:0000313" key="1">
    <source>
        <dbReference type="EMBL" id="CAB4141283.1"/>
    </source>
</evidence>
<organism evidence="1">
    <name type="scientific">uncultured Caudovirales phage</name>
    <dbReference type="NCBI Taxonomy" id="2100421"/>
    <lineage>
        <taxon>Viruses</taxon>
        <taxon>Duplodnaviria</taxon>
        <taxon>Heunggongvirae</taxon>
        <taxon>Uroviricota</taxon>
        <taxon>Caudoviricetes</taxon>
        <taxon>Peduoviridae</taxon>
        <taxon>Maltschvirus</taxon>
        <taxon>Maltschvirus maltsch</taxon>
    </lineage>
</organism>